<name>A0ABY3SMY2_9BACL</name>
<dbReference type="InterPro" id="IPR036736">
    <property type="entry name" value="ACP-like_sf"/>
</dbReference>
<dbReference type="Proteomes" id="UP001649230">
    <property type="component" value="Chromosome"/>
</dbReference>
<protein>
    <submittedName>
        <fullName evidence="2">Acyl carrier protein</fullName>
    </submittedName>
</protein>
<feature type="domain" description="Carrier" evidence="1">
    <location>
        <begin position="21"/>
        <end position="75"/>
    </location>
</feature>
<dbReference type="Pfam" id="PF00550">
    <property type="entry name" value="PP-binding"/>
    <property type="match status" value="1"/>
</dbReference>
<gene>
    <name evidence="2" type="ORF">L0M14_06400</name>
</gene>
<proteinExistence type="predicted"/>
<dbReference type="SUPFAM" id="SSF47336">
    <property type="entry name" value="ACP-like"/>
    <property type="match status" value="1"/>
</dbReference>
<dbReference type="InterPro" id="IPR009081">
    <property type="entry name" value="PP-bd_ACP"/>
</dbReference>
<keyword evidence="3" id="KW-1185">Reference proteome</keyword>
<accession>A0ABY3SMY2</accession>
<dbReference type="Gene3D" id="1.10.1200.10">
    <property type="entry name" value="ACP-like"/>
    <property type="match status" value="1"/>
</dbReference>
<reference evidence="2 3" key="1">
    <citation type="journal article" date="2024" name="Int. J. Syst. Evol. Microbiol.">
        <title>Paenibacillus hexagrammi sp. nov., a novel bacterium isolated from the gut content of Hexagrammos agrammus.</title>
        <authorList>
            <person name="Jung H.K."/>
            <person name="Kim D.G."/>
            <person name="Zin H."/>
            <person name="Park J."/>
            <person name="Jung H."/>
            <person name="Kim Y.O."/>
            <person name="Kong H.J."/>
            <person name="Kim J.W."/>
            <person name="Kim Y.S."/>
        </authorList>
    </citation>
    <scope>NUCLEOTIDE SEQUENCE [LARGE SCALE GENOMIC DNA]</scope>
    <source>
        <strain evidence="2 3">YPD9-1</strain>
    </source>
</reference>
<evidence type="ECO:0000313" key="3">
    <source>
        <dbReference type="Proteomes" id="UP001649230"/>
    </source>
</evidence>
<dbReference type="RefSeq" id="WP_235121358.1">
    <property type="nucleotide sequence ID" value="NZ_CP090978.1"/>
</dbReference>
<sequence length="80" mass="9195">MDHAQKVKSFLEERFLVNFGEDITEDTDLFKAGIIESKGYMGIITFLQDDLHIEMSDEDLFMNVFASLSNIVDFVEKKQG</sequence>
<organism evidence="2 3">
    <name type="scientific">Paenibacillus hexagrammi</name>
    <dbReference type="NCBI Taxonomy" id="2908839"/>
    <lineage>
        <taxon>Bacteria</taxon>
        <taxon>Bacillati</taxon>
        <taxon>Bacillota</taxon>
        <taxon>Bacilli</taxon>
        <taxon>Bacillales</taxon>
        <taxon>Paenibacillaceae</taxon>
        <taxon>Paenibacillus</taxon>
    </lineage>
</organism>
<evidence type="ECO:0000259" key="1">
    <source>
        <dbReference type="Pfam" id="PF00550"/>
    </source>
</evidence>
<dbReference type="EMBL" id="CP090978">
    <property type="protein sequence ID" value="UJF34785.1"/>
    <property type="molecule type" value="Genomic_DNA"/>
</dbReference>
<evidence type="ECO:0000313" key="2">
    <source>
        <dbReference type="EMBL" id="UJF34785.1"/>
    </source>
</evidence>